<dbReference type="Pfam" id="PF20171">
    <property type="entry name" value="OpcA_G6PD_C"/>
    <property type="match status" value="1"/>
</dbReference>
<evidence type="ECO:0000313" key="3">
    <source>
        <dbReference type="EMBL" id="ABM77690.1"/>
    </source>
</evidence>
<reference evidence="3 4" key="1">
    <citation type="journal article" date="2007" name="PLoS Genet.">
        <title>Patterns and implications of gene gain and loss in the evolution of Prochlorococcus.</title>
        <authorList>
            <person name="Kettler G.C."/>
            <person name="Martiny A.C."/>
            <person name="Huang K."/>
            <person name="Zucker J."/>
            <person name="Coleman M.L."/>
            <person name="Rodrigue S."/>
            <person name="Chen F."/>
            <person name="Lapidus A."/>
            <person name="Ferriera S."/>
            <person name="Johnson J."/>
            <person name="Steglich C."/>
            <person name="Church G.M."/>
            <person name="Richardson P."/>
            <person name="Chisholm S.W."/>
        </authorList>
    </citation>
    <scope>NUCLEOTIDE SEQUENCE [LARGE SCALE GENOMIC DNA]</scope>
    <source>
        <strain evidence="3 4">MIT 9303</strain>
    </source>
</reference>
<name>A2C880_PROM3</name>
<dbReference type="InterPro" id="IPR004555">
    <property type="entry name" value="G6PDH_assembly_OpcA"/>
</dbReference>
<accession>A2C880</accession>
<evidence type="ECO:0000259" key="2">
    <source>
        <dbReference type="Pfam" id="PF20171"/>
    </source>
</evidence>
<sequence length="429" mass="46472">MSPQLTLQSPLQLPPSEVPSYLEQLWLNDQPGNTGAKTFSLLVWQPAWVEQQLVRTGQIDGPIIGSQSQELIQAARQAVTEGDLPHSTPPLDSSVAAVLANRKGNQHGEDLRGQHIDAAISALEPRRLITLAPTLDKGHDLETLVAAYCPLPEEGGGNSACGDVVVLRGDHHALTDGLGILQPLLPAELPAWVWWNGSLDEAPELLERLAVTPRRLVIDTALGDPHRCIELLKAHVEAGPAVNDLNWLRLRTWREHLAMVFDPPHRRNALSHVDQLEIDVEGHHPVQGLLLAAWIADRLGWQLKAAQKIKREGIAAEFRRTDGTTVQFRLMPVPMGQPSIHPGQIVGVRLICKPDAQLEHAVCVILCAESGGCMRLEAGGMASMELIEEVVPMQVASVEMDVARLLAGGHNTTTPLLAAAAPLAAKLLS</sequence>
<dbReference type="AlphaFoldDB" id="A2C880"/>
<dbReference type="Proteomes" id="UP000002274">
    <property type="component" value="Chromosome"/>
</dbReference>
<dbReference type="PANTHER" id="PTHR38658">
    <property type="entry name" value="OXPP CYCLE PROTEIN OPCA-RELATED"/>
    <property type="match status" value="1"/>
</dbReference>
<feature type="domain" description="Glucose-6-phosphate dehydrogenase assembly protein OpcA N-terminal" evidence="1">
    <location>
        <begin position="118"/>
        <end position="232"/>
    </location>
</feature>
<gene>
    <name evidence="3" type="ordered locus">P9303_09391</name>
</gene>
<dbReference type="PANTHER" id="PTHR38658:SF1">
    <property type="entry name" value="OXPP CYCLE PROTEIN OPCA-RELATED"/>
    <property type="match status" value="1"/>
</dbReference>
<dbReference type="InterPro" id="IPR046802">
    <property type="entry name" value="OpcA_G6PD_C"/>
</dbReference>
<dbReference type="RefSeq" id="WP_011825596.1">
    <property type="nucleotide sequence ID" value="NC_008820.1"/>
</dbReference>
<dbReference type="EMBL" id="CP000554">
    <property type="protein sequence ID" value="ABM77690.1"/>
    <property type="molecule type" value="Genomic_DNA"/>
</dbReference>
<dbReference type="BioCyc" id="PMAR59922:G1G80-850-MONOMER"/>
<dbReference type="KEGG" id="pmf:P9303_09391"/>
<dbReference type="Pfam" id="PF10128">
    <property type="entry name" value="OpcA_G6PD_assem"/>
    <property type="match status" value="1"/>
</dbReference>
<feature type="domain" description="Glucose-6-phosphate dehydrogenase assembly protein OpcA C-terminal" evidence="2">
    <location>
        <begin position="240"/>
        <end position="414"/>
    </location>
</feature>
<organism evidence="3 4">
    <name type="scientific">Prochlorococcus marinus (strain MIT 9303)</name>
    <dbReference type="NCBI Taxonomy" id="59922"/>
    <lineage>
        <taxon>Bacteria</taxon>
        <taxon>Bacillati</taxon>
        <taxon>Cyanobacteriota</taxon>
        <taxon>Cyanophyceae</taxon>
        <taxon>Synechococcales</taxon>
        <taxon>Prochlorococcaceae</taxon>
        <taxon>Prochlorococcus</taxon>
    </lineage>
</organism>
<proteinExistence type="predicted"/>
<dbReference type="HOGENOM" id="CLU_048410_0_0_3"/>
<protein>
    <submittedName>
        <fullName evidence="3">Putative glucose 6-phosphate dehydrogenase effector OpcA</fullName>
    </submittedName>
</protein>
<evidence type="ECO:0000259" key="1">
    <source>
        <dbReference type="Pfam" id="PF10128"/>
    </source>
</evidence>
<dbReference type="InterPro" id="IPR046801">
    <property type="entry name" value="OpcA_G6PD_N"/>
</dbReference>
<evidence type="ECO:0000313" key="4">
    <source>
        <dbReference type="Proteomes" id="UP000002274"/>
    </source>
</evidence>
<dbReference type="STRING" id="59922.P9303_09391"/>